<dbReference type="GO" id="GO:0000209">
    <property type="term" value="P:protein polyubiquitination"/>
    <property type="evidence" value="ECO:0007669"/>
    <property type="project" value="TreeGrafter"/>
</dbReference>
<dbReference type="GO" id="GO:0005634">
    <property type="term" value="C:nucleus"/>
    <property type="evidence" value="ECO:0007669"/>
    <property type="project" value="TreeGrafter"/>
</dbReference>
<gene>
    <name evidence="1" type="ORF">BT67DRAFT_444516</name>
</gene>
<dbReference type="PANTHER" id="PTHR31531:SF2">
    <property type="entry name" value="E3 UBIQUITIN-PROTEIN LIGASE E3D"/>
    <property type="match status" value="1"/>
</dbReference>
<evidence type="ECO:0000313" key="1">
    <source>
        <dbReference type="EMBL" id="KAK4131723.1"/>
    </source>
</evidence>
<evidence type="ECO:0000313" key="2">
    <source>
        <dbReference type="Proteomes" id="UP001304895"/>
    </source>
</evidence>
<dbReference type="GO" id="GO:0030332">
    <property type="term" value="F:cyclin binding"/>
    <property type="evidence" value="ECO:0007669"/>
    <property type="project" value="TreeGrafter"/>
</dbReference>
<keyword evidence="2" id="KW-1185">Reference proteome</keyword>
<dbReference type="AlphaFoldDB" id="A0AAN6ZBH3"/>
<dbReference type="Pfam" id="PF09814">
    <property type="entry name" value="HECT_2"/>
    <property type="match status" value="1"/>
</dbReference>
<organism evidence="1 2">
    <name type="scientific">Trichocladium antarcticum</name>
    <dbReference type="NCBI Taxonomy" id="1450529"/>
    <lineage>
        <taxon>Eukaryota</taxon>
        <taxon>Fungi</taxon>
        <taxon>Dikarya</taxon>
        <taxon>Ascomycota</taxon>
        <taxon>Pezizomycotina</taxon>
        <taxon>Sordariomycetes</taxon>
        <taxon>Sordariomycetidae</taxon>
        <taxon>Sordariales</taxon>
        <taxon>Chaetomiaceae</taxon>
        <taxon>Trichocladium</taxon>
    </lineage>
</organism>
<dbReference type="GO" id="GO:0005829">
    <property type="term" value="C:cytosol"/>
    <property type="evidence" value="ECO:0007669"/>
    <property type="project" value="TreeGrafter"/>
</dbReference>
<proteinExistence type="predicted"/>
<name>A0AAN6ZBH3_9PEZI</name>
<accession>A0AAN6ZBH3</accession>
<dbReference type="EMBL" id="MU853422">
    <property type="protein sequence ID" value="KAK4131723.1"/>
    <property type="molecule type" value="Genomic_DNA"/>
</dbReference>
<protein>
    <recommendedName>
        <fullName evidence="3">Ubiquitin-conjugating enzyme E2C-binding protein</fullName>
    </recommendedName>
</protein>
<dbReference type="PANTHER" id="PTHR31531">
    <property type="entry name" value="E3 UBIQUITIN-PROTEIN LIGASE E3D FAMILY MEMBER"/>
    <property type="match status" value="1"/>
</dbReference>
<dbReference type="GO" id="GO:0061630">
    <property type="term" value="F:ubiquitin protein ligase activity"/>
    <property type="evidence" value="ECO:0007669"/>
    <property type="project" value="TreeGrafter"/>
</dbReference>
<dbReference type="Proteomes" id="UP001304895">
    <property type="component" value="Unassembled WGS sequence"/>
</dbReference>
<reference evidence="1" key="2">
    <citation type="submission" date="2023-05" db="EMBL/GenBank/DDBJ databases">
        <authorList>
            <consortium name="Lawrence Berkeley National Laboratory"/>
            <person name="Steindorff A."/>
            <person name="Hensen N."/>
            <person name="Bonometti L."/>
            <person name="Westerberg I."/>
            <person name="Brannstrom I.O."/>
            <person name="Guillou S."/>
            <person name="Cros-Aarteil S."/>
            <person name="Calhoun S."/>
            <person name="Haridas S."/>
            <person name="Kuo A."/>
            <person name="Mondo S."/>
            <person name="Pangilinan J."/>
            <person name="Riley R."/>
            <person name="Labutti K."/>
            <person name="Andreopoulos B."/>
            <person name="Lipzen A."/>
            <person name="Chen C."/>
            <person name="Yanf M."/>
            <person name="Daum C."/>
            <person name="Ng V."/>
            <person name="Clum A."/>
            <person name="Ohm R."/>
            <person name="Martin F."/>
            <person name="Silar P."/>
            <person name="Natvig D."/>
            <person name="Lalanne C."/>
            <person name="Gautier V."/>
            <person name="Ament-Velasquez S.L."/>
            <person name="Kruys A."/>
            <person name="Hutchinson M.I."/>
            <person name="Powell A.J."/>
            <person name="Barry K."/>
            <person name="Miller A.N."/>
            <person name="Grigoriev I.V."/>
            <person name="Debuchy R."/>
            <person name="Gladieux P."/>
            <person name="Thoren M.H."/>
            <person name="Johannesson H."/>
        </authorList>
    </citation>
    <scope>NUCLEOTIDE SEQUENCE</scope>
    <source>
        <strain evidence="1">CBS 123565</strain>
    </source>
</reference>
<evidence type="ECO:0008006" key="3">
    <source>
        <dbReference type="Google" id="ProtNLM"/>
    </source>
</evidence>
<comment type="caution">
    <text evidence="1">The sequence shown here is derived from an EMBL/GenBank/DDBJ whole genome shotgun (WGS) entry which is preliminary data.</text>
</comment>
<dbReference type="GO" id="GO:0043161">
    <property type="term" value="P:proteasome-mediated ubiquitin-dependent protein catabolic process"/>
    <property type="evidence" value="ECO:0007669"/>
    <property type="project" value="TreeGrafter"/>
</dbReference>
<dbReference type="GO" id="GO:0006513">
    <property type="term" value="P:protein monoubiquitination"/>
    <property type="evidence" value="ECO:0007669"/>
    <property type="project" value="TreeGrafter"/>
</dbReference>
<reference evidence="1" key="1">
    <citation type="journal article" date="2023" name="Mol. Phylogenet. Evol.">
        <title>Genome-scale phylogeny and comparative genomics of the fungal order Sordariales.</title>
        <authorList>
            <person name="Hensen N."/>
            <person name="Bonometti L."/>
            <person name="Westerberg I."/>
            <person name="Brannstrom I.O."/>
            <person name="Guillou S."/>
            <person name="Cros-Aarteil S."/>
            <person name="Calhoun S."/>
            <person name="Haridas S."/>
            <person name="Kuo A."/>
            <person name="Mondo S."/>
            <person name="Pangilinan J."/>
            <person name="Riley R."/>
            <person name="LaButti K."/>
            <person name="Andreopoulos B."/>
            <person name="Lipzen A."/>
            <person name="Chen C."/>
            <person name="Yan M."/>
            <person name="Daum C."/>
            <person name="Ng V."/>
            <person name="Clum A."/>
            <person name="Steindorff A."/>
            <person name="Ohm R.A."/>
            <person name="Martin F."/>
            <person name="Silar P."/>
            <person name="Natvig D.O."/>
            <person name="Lalanne C."/>
            <person name="Gautier V."/>
            <person name="Ament-Velasquez S.L."/>
            <person name="Kruys A."/>
            <person name="Hutchinson M.I."/>
            <person name="Powell A.J."/>
            <person name="Barry K."/>
            <person name="Miller A.N."/>
            <person name="Grigoriev I.V."/>
            <person name="Debuchy R."/>
            <person name="Gladieux P."/>
            <person name="Hiltunen Thoren M."/>
            <person name="Johannesson H."/>
        </authorList>
    </citation>
    <scope>NUCLEOTIDE SEQUENCE</scope>
    <source>
        <strain evidence="1">CBS 123565</strain>
    </source>
</reference>
<dbReference type="GO" id="GO:0000151">
    <property type="term" value="C:ubiquitin ligase complex"/>
    <property type="evidence" value="ECO:0007669"/>
    <property type="project" value="TreeGrafter"/>
</dbReference>
<dbReference type="GO" id="GO:0031624">
    <property type="term" value="F:ubiquitin conjugating enzyme binding"/>
    <property type="evidence" value="ECO:0007669"/>
    <property type="project" value="TreeGrafter"/>
</dbReference>
<dbReference type="InterPro" id="IPR019193">
    <property type="entry name" value="UBQ-conj_enz_E2-bd_prot"/>
</dbReference>
<sequence length="402" mass="43251">MSLYAELLTNIRQISVAASLPSPGDASTQVALAADCQTVELSHGGIVARLTLPAKTALSAALLPIQDRQKGATTLSWRLPLEPSSTPSPHQTDALPWSATDLDPSSAVTCRQCRTAVVPAGAVKEWKDLPSENWAEMMEFWHCHKPDRAHAHGDDAGKADETSLASRGYGASSLISAQQGVGFVDLTTLLFAESDCRHLTFSLSGYQHGSTDRQSLPLTGSTSTPSHKLNVFCSSCHGQLGFFNSRTSAVALFKWQITCMSSLAAAPGIPECLAATLISTMSRSGSSKALITPINDDTQTTNNAHDQTAIHVWVLNSSIVYSASSAARRTPAIKLLYRPIPAEKADRMLEAVTCEAQEINMPAQAIGRVVQHLEESNLCLPLTERTFKEWNVGLLTRWESKA</sequence>
<dbReference type="GO" id="GO:0051865">
    <property type="term" value="P:protein autoubiquitination"/>
    <property type="evidence" value="ECO:0007669"/>
    <property type="project" value="TreeGrafter"/>
</dbReference>